<comment type="caution">
    <text evidence="2">The sequence shown here is derived from an EMBL/GenBank/DDBJ whole genome shotgun (WGS) entry which is preliminary data.</text>
</comment>
<dbReference type="AlphaFoldDB" id="A0A016VKI5"/>
<feature type="region of interest" description="Disordered" evidence="1">
    <location>
        <begin position="271"/>
        <end position="312"/>
    </location>
</feature>
<accession>A0A016VKI5</accession>
<reference evidence="3" key="1">
    <citation type="journal article" date="2015" name="Nat. Genet.">
        <title>The genome and transcriptome of the zoonotic hookworm Ancylostoma ceylanicum identify infection-specific gene families.</title>
        <authorList>
            <person name="Schwarz E.M."/>
            <person name="Hu Y."/>
            <person name="Antoshechkin I."/>
            <person name="Miller M.M."/>
            <person name="Sternberg P.W."/>
            <person name="Aroian R.V."/>
        </authorList>
    </citation>
    <scope>NUCLEOTIDE SEQUENCE</scope>
    <source>
        <strain evidence="3">HY135</strain>
    </source>
</reference>
<gene>
    <name evidence="2" type="primary">Acey_s0008.g260</name>
    <name evidence="2" type="ORF">Y032_0008g260</name>
</gene>
<evidence type="ECO:0000256" key="1">
    <source>
        <dbReference type="SAM" id="MobiDB-lite"/>
    </source>
</evidence>
<name>A0A016VKI5_9BILA</name>
<evidence type="ECO:0000313" key="2">
    <source>
        <dbReference type="EMBL" id="EYC27940.1"/>
    </source>
</evidence>
<keyword evidence="3" id="KW-1185">Reference proteome</keyword>
<feature type="compositionally biased region" description="Basic and acidic residues" evidence="1">
    <location>
        <begin position="278"/>
        <end position="299"/>
    </location>
</feature>
<dbReference type="Proteomes" id="UP000024635">
    <property type="component" value="Unassembled WGS sequence"/>
</dbReference>
<protein>
    <submittedName>
        <fullName evidence="2">Uncharacterized protein</fullName>
    </submittedName>
</protein>
<sequence>MCQIELVNIIYPLRYILPITYTTTILGTPAYNQTNQRIGIHIEKYHINSQLIITSNFRSSASFFHGGSNGASFLQGGSNGGSQMGGQGAPTFVHAPVMYSAPLMAAAPVSTAVRYDMSSPRSGIRNLVGSYGGEQGHHSHIMLELPFRRARARKLAARRAARMRKNLKKYNKVMSINPYAHTSYIKNPTVGRKLFADEVHQDMMGIANQFTATPTINKYAHSTESIADIANLPAVVCSPFTRASSTKKDNETINKRKLTTDSIYDLHQIPCPFGGPQGKEEHGEGRKRRFFSEESRHDLSMLPDPFQTPRSDRSDYVFDRTYNPRPVQNQSHYAFDYPLPSPLPYVDTPPNESRWQERDQKTMNKYVRSAQSQVDLQRVPALSYHNYHSYRSPANRTPTHSSYDYTPYAQPMMPPPAPVYMPLPPMQANPYLFHPPAYAYYPYAHYAPMYHLGPPAYYTPYPAPFYPSTQSSDESDVRTEVDHARIPDQFYNNPQKYNLHRPVTPDNETINKHLRGAESIADLHKLEVNFEPRPVQPVQNPSTPVTSSSNGGYRFRDFSVDSIKDLDALPPISQISLYNTPTRNVITAKSISDRDVSAGHPVAARST</sequence>
<proteinExistence type="predicted"/>
<evidence type="ECO:0000313" key="3">
    <source>
        <dbReference type="Proteomes" id="UP000024635"/>
    </source>
</evidence>
<organism evidence="2 3">
    <name type="scientific">Ancylostoma ceylanicum</name>
    <dbReference type="NCBI Taxonomy" id="53326"/>
    <lineage>
        <taxon>Eukaryota</taxon>
        <taxon>Metazoa</taxon>
        <taxon>Ecdysozoa</taxon>
        <taxon>Nematoda</taxon>
        <taxon>Chromadorea</taxon>
        <taxon>Rhabditida</taxon>
        <taxon>Rhabditina</taxon>
        <taxon>Rhabditomorpha</taxon>
        <taxon>Strongyloidea</taxon>
        <taxon>Ancylostomatidae</taxon>
        <taxon>Ancylostomatinae</taxon>
        <taxon>Ancylostoma</taxon>
    </lineage>
</organism>
<dbReference type="EMBL" id="JARK01001344">
    <property type="protein sequence ID" value="EYC27940.1"/>
    <property type="molecule type" value="Genomic_DNA"/>
</dbReference>
<dbReference type="OrthoDB" id="5874526at2759"/>